<dbReference type="Proteomes" id="UP000640426">
    <property type="component" value="Unassembled WGS sequence"/>
</dbReference>
<dbReference type="InterPro" id="IPR018764">
    <property type="entry name" value="RskA_C"/>
</dbReference>
<protein>
    <submittedName>
        <fullName evidence="3">Anti-sigma factor</fullName>
    </submittedName>
</protein>
<evidence type="ECO:0000256" key="1">
    <source>
        <dbReference type="SAM" id="Phobius"/>
    </source>
</evidence>
<dbReference type="Pfam" id="PF10099">
    <property type="entry name" value="RskA_C"/>
    <property type="match status" value="1"/>
</dbReference>
<name>A0ABS0XR27_9SPHN</name>
<dbReference type="PANTHER" id="PTHR37461:SF1">
    <property type="entry name" value="ANTI-SIGMA-K FACTOR RSKA"/>
    <property type="match status" value="1"/>
</dbReference>
<accession>A0ABS0XR27</accession>
<evidence type="ECO:0000313" key="3">
    <source>
        <dbReference type="EMBL" id="MBJ6122481.1"/>
    </source>
</evidence>
<evidence type="ECO:0000259" key="2">
    <source>
        <dbReference type="Pfam" id="PF10099"/>
    </source>
</evidence>
<feature type="transmembrane region" description="Helical" evidence="1">
    <location>
        <begin position="56"/>
        <end position="76"/>
    </location>
</feature>
<sequence length="204" mass="20547">MLAEPGFAADVERWRMYLSQLFDLWPEAQPPEDLIDRIDASLGGVAPARRGRPFPWPLLAIVSTALAACLLLVVALRPGGPPPGGAPMGPPPITASAPILVAALGDAKAPVAAAFDPTDGSIRVTAAPDAPATRVAQLWVIGGDGVPYPLGLLARDATLLVVPAADRARIAAGATLAISIEPEGGSPTGKPTGPVVATGALAAV</sequence>
<evidence type="ECO:0000313" key="4">
    <source>
        <dbReference type="Proteomes" id="UP000640426"/>
    </source>
</evidence>
<gene>
    <name evidence="3" type="ORF">JAO74_11840</name>
</gene>
<organism evidence="3 4">
    <name type="scientific">Sphingomonas mollis</name>
    <dbReference type="NCBI Taxonomy" id="2795726"/>
    <lineage>
        <taxon>Bacteria</taxon>
        <taxon>Pseudomonadati</taxon>
        <taxon>Pseudomonadota</taxon>
        <taxon>Alphaproteobacteria</taxon>
        <taxon>Sphingomonadales</taxon>
        <taxon>Sphingomonadaceae</taxon>
        <taxon>Sphingomonas</taxon>
    </lineage>
</organism>
<proteinExistence type="predicted"/>
<dbReference type="InterPro" id="IPR051474">
    <property type="entry name" value="Anti-sigma-K/W_factor"/>
</dbReference>
<keyword evidence="1" id="KW-0812">Transmembrane</keyword>
<keyword evidence="1" id="KW-0472">Membrane</keyword>
<feature type="domain" description="Anti-sigma K factor RskA C-terminal" evidence="2">
    <location>
        <begin position="65"/>
        <end position="195"/>
    </location>
</feature>
<keyword evidence="4" id="KW-1185">Reference proteome</keyword>
<keyword evidence="1" id="KW-1133">Transmembrane helix</keyword>
<reference evidence="4" key="1">
    <citation type="submission" date="2020-12" db="EMBL/GenBank/DDBJ databases">
        <title>Hymenobacter sp.</title>
        <authorList>
            <person name="Kim M.K."/>
        </authorList>
    </citation>
    <scope>NUCLEOTIDE SEQUENCE [LARGE SCALE GENOMIC DNA]</scope>
    <source>
        <strain evidence="4">BT553</strain>
    </source>
</reference>
<dbReference type="EMBL" id="JAELXS010000006">
    <property type="protein sequence ID" value="MBJ6122481.1"/>
    <property type="molecule type" value="Genomic_DNA"/>
</dbReference>
<comment type="caution">
    <text evidence="3">The sequence shown here is derived from an EMBL/GenBank/DDBJ whole genome shotgun (WGS) entry which is preliminary data.</text>
</comment>
<dbReference type="PANTHER" id="PTHR37461">
    <property type="entry name" value="ANTI-SIGMA-K FACTOR RSKA"/>
    <property type="match status" value="1"/>
</dbReference>